<dbReference type="InterPro" id="IPR036396">
    <property type="entry name" value="Cyt_P450_sf"/>
</dbReference>
<comment type="cofactor">
    <cofactor evidence="1">
        <name>heme</name>
        <dbReference type="ChEBI" id="CHEBI:30413"/>
    </cofactor>
</comment>
<keyword evidence="10" id="KW-1185">Reference proteome</keyword>
<dbReference type="Pfam" id="PF00067">
    <property type="entry name" value="p450"/>
    <property type="match status" value="1"/>
</dbReference>
<keyword evidence="4 8" id="KW-0479">Metal-binding</keyword>
<sequence length="402" mass="44406">MTKIDEEACEYPFGPPDRLSIEPRLAGLRAEHPVLRVHMPYGGDAWLVTRYADVKTVLADPRFSRAVPAGRDTPRPTAFQAPPSSIVRMDSSEHRRLRRLVAQAFSPRRVEMLRPRVQQIVDDLLDAMLVAGPPADLAASLTWPLPITIICDLLGVPPGDRDQFLATTDGIMAPSAAGNIEQHVRDYNNYMVGLIARRRTEPSDDLLGMLVHAKDDGDRLTEQEMIGFGADLLFAGHETTANQTGNFFYTLLADRHYWNELVADPDLVPAAIEELLRITPFAASADSPNIAVENLEVNGRCIKAGDAVVTVLASANRDAEVFENPDEIDFHRTTNPHVAFGHGIHYCLGAQLARIEMQTAIATVIHRLPGLRLAVPADQVSWRTNRFLRGVTALPVTWDSTH</sequence>
<name>A0A5N0DU66_9NOCA</name>
<dbReference type="CDD" id="cd11031">
    <property type="entry name" value="Cyp158A-like"/>
    <property type="match status" value="1"/>
</dbReference>
<keyword evidence="5 8" id="KW-0560">Oxidoreductase</keyword>
<dbReference type="GO" id="GO:0020037">
    <property type="term" value="F:heme binding"/>
    <property type="evidence" value="ECO:0007669"/>
    <property type="project" value="InterPro"/>
</dbReference>
<evidence type="ECO:0000256" key="6">
    <source>
        <dbReference type="ARBA" id="ARBA00023004"/>
    </source>
</evidence>
<accession>A0A5N0DU66</accession>
<dbReference type="Proteomes" id="UP000323876">
    <property type="component" value="Unassembled WGS sequence"/>
</dbReference>
<dbReference type="InterPro" id="IPR017972">
    <property type="entry name" value="Cyt_P450_CS"/>
</dbReference>
<dbReference type="SUPFAM" id="SSF48264">
    <property type="entry name" value="Cytochrome P450"/>
    <property type="match status" value="1"/>
</dbReference>
<dbReference type="FunFam" id="1.10.630.10:FF:000018">
    <property type="entry name" value="Cytochrome P450 monooxygenase"/>
    <property type="match status" value="1"/>
</dbReference>
<dbReference type="Gene3D" id="1.10.630.10">
    <property type="entry name" value="Cytochrome P450"/>
    <property type="match status" value="1"/>
</dbReference>
<keyword evidence="7 8" id="KW-0503">Monooxygenase</keyword>
<evidence type="ECO:0000256" key="5">
    <source>
        <dbReference type="ARBA" id="ARBA00023002"/>
    </source>
</evidence>
<dbReference type="AlphaFoldDB" id="A0A5N0DU66"/>
<dbReference type="RefSeq" id="WP_150407524.1">
    <property type="nucleotide sequence ID" value="NZ_VXLC01000032.1"/>
</dbReference>
<dbReference type="GO" id="GO:0005506">
    <property type="term" value="F:iron ion binding"/>
    <property type="evidence" value="ECO:0007669"/>
    <property type="project" value="InterPro"/>
</dbReference>
<comment type="similarity">
    <text evidence="2 8">Belongs to the cytochrome P450 family.</text>
</comment>
<dbReference type="PROSITE" id="PS00086">
    <property type="entry name" value="CYTOCHROME_P450"/>
    <property type="match status" value="1"/>
</dbReference>
<evidence type="ECO:0000313" key="9">
    <source>
        <dbReference type="EMBL" id="KAA8880647.1"/>
    </source>
</evidence>
<gene>
    <name evidence="9" type="ORF">F3087_40750</name>
</gene>
<keyword evidence="6 8" id="KW-0408">Iron</keyword>
<evidence type="ECO:0000313" key="10">
    <source>
        <dbReference type="Proteomes" id="UP000323876"/>
    </source>
</evidence>
<dbReference type="PANTHER" id="PTHR46696">
    <property type="entry name" value="P450, PUTATIVE (EUROFUNG)-RELATED"/>
    <property type="match status" value="1"/>
</dbReference>
<evidence type="ECO:0000256" key="8">
    <source>
        <dbReference type="RuleBase" id="RU000461"/>
    </source>
</evidence>
<dbReference type="OrthoDB" id="3664945at2"/>
<dbReference type="EMBL" id="VXLC01000032">
    <property type="protein sequence ID" value="KAA8880647.1"/>
    <property type="molecule type" value="Genomic_DNA"/>
</dbReference>
<protein>
    <submittedName>
        <fullName evidence="9">Cytochrome P450</fullName>
    </submittedName>
</protein>
<evidence type="ECO:0000256" key="7">
    <source>
        <dbReference type="ARBA" id="ARBA00023033"/>
    </source>
</evidence>
<dbReference type="PRINTS" id="PR00359">
    <property type="entry name" value="BP450"/>
</dbReference>
<evidence type="ECO:0000256" key="1">
    <source>
        <dbReference type="ARBA" id="ARBA00001971"/>
    </source>
</evidence>
<keyword evidence="3 8" id="KW-0349">Heme</keyword>
<proteinExistence type="inferred from homology"/>
<organism evidence="9 10">
    <name type="scientific">Nocardia colli</name>
    <dbReference type="NCBI Taxonomy" id="2545717"/>
    <lineage>
        <taxon>Bacteria</taxon>
        <taxon>Bacillati</taxon>
        <taxon>Actinomycetota</taxon>
        <taxon>Actinomycetes</taxon>
        <taxon>Mycobacteriales</taxon>
        <taxon>Nocardiaceae</taxon>
        <taxon>Nocardia</taxon>
    </lineage>
</organism>
<dbReference type="GO" id="GO:0016705">
    <property type="term" value="F:oxidoreductase activity, acting on paired donors, with incorporation or reduction of molecular oxygen"/>
    <property type="evidence" value="ECO:0007669"/>
    <property type="project" value="InterPro"/>
</dbReference>
<comment type="caution">
    <text evidence="9">The sequence shown here is derived from an EMBL/GenBank/DDBJ whole genome shotgun (WGS) entry which is preliminary data.</text>
</comment>
<dbReference type="PANTHER" id="PTHR46696:SF1">
    <property type="entry name" value="CYTOCHROME P450 YJIB-RELATED"/>
    <property type="match status" value="1"/>
</dbReference>
<dbReference type="PRINTS" id="PR00385">
    <property type="entry name" value="P450"/>
</dbReference>
<dbReference type="InterPro" id="IPR001128">
    <property type="entry name" value="Cyt_P450"/>
</dbReference>
<evidence type="ECO:0000256" key="4">
    <source>
        <dbReference type="ARBA" id="ARBA00022723"/>
    </source>
</evidence>
<dbReference type="GO" id="GO:0004497">
    <property type="term" value="F:monooxygenase activity"/>
    <property type="evidence" value="ECO:0007669"/>
    <property type="project" value="UniProtKB-KW"/>
</dbReference>
<reference evidence="9 10" key="1">
    <citation type="submission" date="2019-09" db="EMBL/GenBank/DDBJ databases">
        <authorList>
            <person name="Wang X."/>
        </authorList>
    </citation>
    <scope>NUCLEOTIDE SEQUENCE [LARGE SCALE GENOMIC DNA]</scope>
    <source>
        <strain evidence="9 10">CICC 11023</strain>
    </source>
</reference>
<dbReference type="InterPro" id="IPR002397">
    <property type="entry name" value="Cyt_P450_B"/>
</dbReference>
<evidence type="ECO:0000256" key="3">
    <source>
        <dbReference type="ARBA" id="ARBA00022617"/>
    </source>
</evidence>
<evidence type="ECO:0000256" key="2">
    <source>
        <dbReference type="ARBA" id="ARBA00010617"/>
    </source>
</evidence>